<gene>
    <name evidence="1" type="ORF">LCGC14_0982150</name>
</gene>
<name>A0A0F9RF27_9ZZZZ</name>
<sequence>MSAANGSVGADKAPVRTSLWCSHCGWSPKTNEHDAGCPTGATLVRIRRMLDLQDAIWNQLMPTLLGREKPMASDKAIGLLMALERMGAALSDPNDHMRAINFGSAAGTYMRVMLGDRK</sequence>
<dbReference type="EMBL" id="LAZR01003674">
    <property type="protein sequence ID" value="KKN15823.1"/>
    <property type="molecule type" value="Genomic_DNA"/>
</dbReference>
<reference evidence="1" key="1">
    <citation type="journal article" date="2015" name="Nature">
        <title>Complex archaea that bridge the gap between prokaryotes and eukaryotes.</title>
        <authorList>
            <person name="Spang A."/>
            <person name="Saw J.H."/>
            <person name="Jorgensen S.L."/>
            <person name="Zaremba-Niedzwiedzka K."/>
            <person name="Martijn J."/>
            <person name="Lind A.E."/>
            <person name="van Eijk R."/>
            <person name="Schleper C."/>
            <person name="Guy L."/>
            <person name="Ettema T.J."/>
        </authorList>
    </citation>
    <scope>NUCLEOTIDE SEQUENCE</scope>
</reference>
<organism evidence="1">
    <name type="scientific">marine sediment metagenome</name>
    <dbReference type="NCBI Taxonomy" id="412755"/>
    <lineage>
        <taxon>unclassified sequences</taxon>
        <taxon>metagenomes</taxon>
        <taxon>ecological metagenomes</taxon>
    </lineage>
</organism>
<evidence type="ECO:0000313" key="1">
    <source>
        <dbReference type="EMBL" id="KKN15823.1"/>
    </source>
</evidence>
<proteinExistence type="predicted"/>
<dbReference type="AlphaFoldDB" id="A0A0F9RF27"/>
<accession>A0A0F9RF27</accession>
<protein>
    <submittedName>
        <fullName evidence="1">Uncharacterized protein</fullName>
    </submittedName>
</protein>
<comment type="caution">
    <text evidence="1">The sequence shown here is derived from an EMBL/GenBank/DDBJ whole genome shotgun (WGS) entry which is preliminary data.</text>
</comment>